<keyword evidence="3" id="KW-0963">Cytoplasm</keyword>
<dbReference type="InterPro" id="IPR002661">
    <property type="entry name" value="Ribosome_recyc_fac"/>
</dbReference>
<dbReference type="GO" id="GO:0005737">
    <property type="term" value="C:cytoplasm"/>
    <property type="evidence" value="ECO:0007669"/>
    <property type="project" value="UniProtKB-SubCell"/>
</dbReference>
<dbReference type="FunFam" id="3.30.1360.40:FF:000001">
    <property type="entry name" value="Ribosome-recycling factor"/>
    <property type="match status" value="1"/>
</dbReference>
<comment type="similarity">
    <text evidence="2">Belongs to the RRF family.</text>
</comment>
<dbReference type="EMBL" id="VRMN01000001">
    <property type="protein sequence ID" value="KAA8497994.1"/>
    <property type="molecule type" value="Genomic_DNA"/>
</dbReference>
<keyword evidence="4" id="KW-0648">Protein biosynthesis</keyword>
<gene>
    <name evidence="6" type="ORF">FVE85_5579</name>
</gene>
<dbReference type="Proteomes" id="UP000324585">
    <property type="component" value="Unassembled WGS sequence"/>
</dbReference>
<dbReference type="GO" id="GO:0043023">
    <property type="term" value="F:ribosomal large subunit binding"/>
    <property type="evidence" value="ECO:0007669"/>
    <property type="project" value="TreeGrafter"/>
</dbReference>
<protein>
    <submittedName>
        <fullName evidence="6">Ribosome-recycling factor</fullName>
    </submittedName>
</protein>
<comment type="subcellular location">
    <subcellularLocation>
        <location evidence="1">Cytoplasm</location>
    </subcellularLocation>
</comment>
<dbReference type="GO" id="GO:0006412">
    <property type="term" value="P:translation"/>
    <property type="evidence" value="ECO:0007669"/>
    <property type="project" value="UniProtKB-KW"/>
</dbReference>
<dbReference type="PANTHER" id="PTHR20982">
    <property type="entry name" value="RIBOSOME RECYCLING FACTOR"/>
    <property type="match status" value="1"/>
</dbReference>
<evidence type="ECO:0000256" key="2">
    <source>
        <dbReference type="ARBA" id="ARBA00005912"/>
    </source>
</evidence>
<dbReference type="InterPro" id="IPR023584">
    <property type="entry name" value="Ribosome_recyc_fac_dom"/>
</dbReference>
<evidence type="ECO:0000313" key="7">
    <source>
        <dbReference type="Proteomes" id="UP000324585"/>
    </source>
</evidence>
<dbReference type="Gene3D" id="3.30.1360.40">
    <property type="match status" value="1"/>
</dbReference>
<dbReference type="Pfam" id="PF01765">
    <property type="entry name" value="RRF"/>
    <property type="match status" value="1"/>
</dbReference>
<dbReference type="PANTHER" id="PTHR20982:SF3">
    <property type="entry name" value="MITOCHONDRIAL RIBOSOME RECYCLING FACTOR PSEUDO 1"/>
    <property type="match status" value="1"/>
</dbReference>
<dbReference type="OMA" id="YVPIPKV"/>
<reference evidence="7" key="1">
    <citation type="journal article" date="2019" name="Nat. Commun.">
        <title>Expansion of phycobilisome linker gene families in mesophilic red algae.</title>
        <authorList>
            <person name="Lee J."/>
            <person name="Kim D."/>
            <person name="Bhattacharya D."/>
            <person name="Yoon H.S."/>
        </authorList>
    </citation>
    <scope>NUCLEOTIDE SEQUENCE [LARGE SCALE GENOMIC DNA]</scope>
    <source>
        <strain evidence="7">CCMP 1328</strain>
    </source>
</reference>
<evidence type="ECO:0000259" key="5">
    <source>
        <dbReference type="Pfam" id="PF01765"/>
    </source>
</evidence>
<dbReference type="SUPFAM" id="SSF55194">
    <property type="entry name" value="Ribosome recycling factor, RRF"/>
    <property type="match status" value="1"/>
</dbReference>
<organism evidence="6 7">
    <name type="scientific">Porphyridium purpureum</name>
    <name type="common">Red alga</name>
    <name type="synonym">Porphyridium cruentum</name>
    <dbReference type="NCBI Taxonomy" id="35688"/>
    <lineage>
        <taxon>Eukaryota</taxon>
        <taxon>Rhodophyta</taxon>
        <taxon>Bangiophyceae</taxon>
        <taxon>Porphyridiales</taxon>
        <taxon>Porphyridiaceae</taxon>
        <taxon>Porphyridium</taxon>
    </lineage>
</organism>
<dbReference type="AlphaFoldDB" id="A0A5J4Z4W6"/>
<dbReference type="NCBIfam" id="TIGR00496">
    <property type="entry name" value="frr"/>
    <property type="match status" value="1"/>
</dbReference>
<evidence type="ECO:0000256" key="4">
    <source>
        <dbReference type="ARBA" id="ARBA00022917"/>
    </source>
</evidence>
<accession>A0A5J4Z4W6</accession>
<name>A0A5J4Z4W6_PORPP</name>
<evidence type="ECO:0000256" key="1">
    <source>
        <dbReference type="ARBA" id="ARBA00004496"/>
    </source>
</evidence>
<keyword evidence="7" id="KW-1185">Reference proteome</keyword>
<dbReference type="Gene3D" id="1.10.132.20">
    <property type="entry name" value="Ribosome-recycling factor"/>
    <property type="match status" value="1"/>
</dbReference>
<comment type="caution">
    <text evidence="6">The sequence shown here is derived from an EMBL/GenBank/DDBJ whole genome shotgun (WGS) entry which is preliminary data.</text>
</comment>
<proteinExistence type="inferred from homology"/>
<dbReference type="CDD" id="cd00520">
    <property type="entry name" value="RRF"/>
    <property type="match status" value="1"/>
</dbReference>
<dbReference type="InterPro" id="IPR036191">
    <property type="entry name" value="RRF_sf"/>
</dbReference>
<sequence length="239" mass="26252">MAFVGGCGAARASGLGYGSVLCGYDARGGVVTRARTAWKGGRPLLRVCAVQPRMSVDDLVANAEERMSKSMDAVGQSFNTIRTGRANPAVLDRVVVSYWGVETPLKQLASVSTPSSTVLQVEVFDPSCVKDVERAIMESDLGMTPQTDGSTLRLNVPALTQERRKEFVKQLKQLAEDGRVAVRNIRRDIVEKIKKMEKDSEIGKDESKDGQDRIQKLTDKYVKMVDNALAEKEKEVMKV</sequence>
<dbReference type="HAMAP" id="MF_00040">
    <property type="entry name" value="RRF"/>
    <property type="match status" value="1"/>
</dbReference>
<dbReference type="FunFam" id="1.10.132.20:FF:000001">
    <property type="entry name" value="Ribosome-recycling factor"/>
    <property type="match status" value="1"/>
</dbReference>
<evidence type="ECO:0000256" key="3">
    <source>
        <dbReference type="ARBA" id="ARBA00022490"/>
    </source>
</evidence>
<feature type="domain" description="Ribosome recycling factor" evidence="5">
    <location>
        <begin position="76"/>
        <end position="237"/>
    </location>
</feature>
<dbReference type="OrthoDB" id="407355at2759"/>
<evidence type="ECO:0000313" key="6">
    <source>
        <dbReference type="EMBL" id="KAA8497994.1"/>
    </source>
</evidence>